<name>A0AAE3J7Q1_9FIRM</name>
<dbReference type="SUPFAM" id="SSF53067">
    <property type="entry name" value="Actin-like ATPase domain"/>
    <property type="match status" value="1"/>
</dbReference>
<dbReference type="InterPro" id="IPR043129">
    <property type="entry name" value="ATPase_NBD"/>
</dbReference>
<dbReference type="InterPro" id="IPR000600">
    <property type="entry name" value="ROK"/>
</dbReference>
<accession>A0AAE3J7Q1</accession>
<dbReference type="Pfam" id="PF00480">
    <property type="entry name" value="ROK"/>
    <property type="match status" value="1"/>
</dbReference>
<sequence length="325" mass="34833">MEQDKKACYIGVDIGGTKCSVVYGNSEGEIFQKKIFATTNVKENLQEVKESIHGFGTAQAIGVSCGGPLDSQKGQILSPPNLPGWDQIPIADLLREEFGIPVFLKNDADACALAEWKLGAGKGAKNMAFFTFGTGMGAGLILNGELYTGACDMAGEIGHVRMANYGPVGYGKEGSFEGFCSGGGIAQLGMMKARELFQQGKKVSFCKNINELSSITAKEIAEYANKGNKDAMEVYQQCGKMLGQGLAVLIDLLNPERIILGSVYVRSKELLLDTMWEVLQRECLPKSLECCQILPSGLGEKLGDVAALTVAAYGMDQEKKQGINL</sequence>
<comment type="similarity">
    <text evidence="1">Belongs to the ROK (NagC/XylR) family.</text>
</comment>
<dbReference type="EMBL" id="JAJEPR010000024">
    <property type="protein sequence ID" value="MCC2190635.1"/>
    <property type="molecule type" value="Genomic_DNA"/>
</dbReference>
<dbReference type="AlphaFoldDB" id="A0AAE3J7Q1"/>
<evidence type="ECO:0000256" key="1">
    <source>
        <dbReference type="ARBA" id="ARBA00006479"/>
    </source>
</evidence>
<evidence type="ECO:0000313" key="2">
    <source>
        <dbReference type="EMBL" id="MCC2190635.1"/>
    </source>
</evidence>
<comment type="caution">
    <text evidence="2">The sequence shown here is derived from an EMBL/GenBank/DDBJ whole genome shotgun (WGS) entry which is preliminary data.</text>
</comment>
<dbReference type="PANTHER" id="PTHR18964:SF149">
    <property type="entry name" value="BIFUNCTIONAL UDP-N-ACETYLGLUCOSAMINE 2-EPIMERASE_N-ACETYLMANNOSAMINE KINASE"/>
    <property type="match status" value="1"/>
</dbReference>
<gene>
    <name evidence="2" type="ORF">LKD71_12655</name>
</gene>
<protein>
    <submittedName>
        <fullName evidence="2">ROK family protein</fullName>
    </submittedName>
</protein>
<proteinExistence type="inferred from homology"/>
<evidence type="ECO:0000313" key="3">
    <source>
        <dbReference type="Proteomes" id="UP001197875"/>
    </source>
</evidence>
<reference evidence="2 3" key="1">
    <citation type="submission" date="2021-10" db="EMBL/GenBank/DDBJ databases">
        <title>Anaerobic single-cell dispensing facilitates the cultivation of human gut bacteria.</title>
        <authorList>
            <person name="Afrizal A."/>
        </authorList>
    </citation>
    <scope>NUCLEOTIDE SEQUENCE [LARGE SCALE GENOMIC DNA]</scope>
    <source>
        <strain evidence="2 3">CLA-AA-H277</strain>
    </source>
</reference>
<dbReference type="Proteomes" id="UP001197875">
    <property type="component" value="Unassembled WGS sequence"/>
</dbReference>
<organism evidence="2 3">
    <name type="scientific">Fusicatenibacter faecihominis</name>
    <dbReference type="NCBI Taxonomy" id="2881276"/>
    <lineage>
        <taxon>Bacteria</taxon>
        <taxon>Bacillati</taxon>
        <taxon>Bacillota</taxon>
        <taxon>Clostridia</taxon>
        <taxon>Lachnospirales</taxon>
        <taxon>Lachnospiraceae</taxon>
        <taxon>Fusicatenibacter</taxon>
    </lineage>
</organism>
<dbReference type="Gene3D" id="3.30.420.40">
    <property type="match status" value="2"/>
</dbReference>
<dbReference type="PANTHER" id="PTHR18964">
    <property type="entry name" value="ROK (REPRESSOR, ORF, KINASE) FAMILY"/>
    <property type="match status" value="1"/>
</dbReference>
<dbReference type="CDD" id="cd23763">
    <property type="entry name" value="ASKHA_ATPase_ROK"/>
    <property type="match status" value="1"/>
</dbReference>
<keyword evidence="3" id="KW-1185">Reference proteome</keyword>